<evidence type="ECO:0000256" key="5">
    <source>
        <dbReference type="ARBA" id="ARBA00022519"/>
    </source>
</evidence>
<evidence type="ECO:0000313" key="11">
    <source>
        <dbReference type="EMBL" id="RZS62050.1"/>
    </source>
</evidence>
<keyword evidence="8 9" id="KW-0472">Membrane</keyword>
<keyword evidence="6 9" id="KW-0812">Transmembrane</keyword>
<feature type="transmembrane region" description="Helical" evidence="9">
    <location>
        <begin position="285"/>
        <end position="304"/>
    </location>
</feature>
<name>A0A4V2EY79_9MICO</name>
<keyword evidence="4 9" id="KW-1003">Cell membrane</keyword>
<keyword evidence="3 9" id="KW-0813">Transport</keyword>
<dbReference type="EMBL" id="SGWX01000001">
    <property type="protein sequence ID" value="RZS62050.1"/>
    <property type="molecule type" value="Genomic_DNA"/>
</dbReference>
<organism evidence="11 12">
    <name type="scientific">Xylanimonas ulmi</name>
    <dbReference type="NCBI Taxonomy" id="228973"/>
    <lineage>
        <taxon>Bacteria</taxon>
        <taxon>Bacillati</taxon>
        <taxon>Actinomycetota</taxon>
        <taxon>Actinomycetes</taxon>
        <taxon>Micrococcales</taxon>
        <taxon>Promicromonosporaceae</taxon>
        <taxon>Xylanimonas</taxon>
    </lineage>
</organism>
<reference evidence="11 12" key="1">
    <citation type="submission" date="2019-02" db="EMBL/GenBank/DDBJ databases">
        <title>Sequencing the genomes of 1000 actinobacteria strains.</title>
        <authorList>
            <person name="Klenk H.-P."/>
        </authorList>
    </citation>
    <scope>NUCLEOTIDE SEQUENCE [LARGE SCALE GENOMIC DNA]</scope>
    <source>
        <strain evidence="11 12">DSM 16932</strain>
    </source>
</reference>
<dbReference type="InterPro" id="IPR013525">
    <property type="entry name" value="ABC2_TM"/>
</dbReference>
<dbReference type="GO" id="GO:0005886">
    <property type="term" value="C:plasma membrane"/>
    <property type="evidence" value="ECO:0007669"/>
    <property type="project" value="UniProtKB-SubCell"/>
</dbReference>
<feature type="transmembrane region" description="Helical" evidence="9">
    <location>
        <begin position="227"/>
        <end position="245"/>
    </location>
</feature>
<dbReference type="Pfam" id="PF01061">
    <property type="entry name" value="ABC2_membrane"/>
    <property type="match status" value="1"/>
</dbReference>
<dbReference type="RefSeq" id="WP_165399918.1">
    <property type="nucleotide sequence ID" value="NZ_SGWX01000001.1"/>
</dbReference>
<evidence type="ECO:0000256" key="1">
    <source>
        <dbReference type="ARBA" id="ARBA00004429"/>
    </source>
</evidence>
<comment type="subcellular location">
    <subcellularLocation>
        <location evidence="1">Cell inner membrane</location>
        <topology evidence="1">Multi-pass membrane protein</topology>
    </subcellularLocation>
    <subcellularLocation>
        <location evidence="9">Cell membrane</location>
        <topology evidence="9">Multi-pass membrane protein</topology>
    </subcellularLocation>
</comment>
<feature type="transmembrane region" description="Helical" evidence="9">
    <location>
        <begin position="114"/>
        <end position="134"/>
    </location>
</feature>
<feature type="transmembrane region" description="Helical" evidence="9">
    <location>
        <begin position="81"/>
        <end position="102"/>
    </location>
</feature>
<dbReference type="AlphaFoldDB" id="A0A4V2EY79"/>
<evidence type="ECO:0000313" key="12">
    <source>
        <dbReference type="Proteomes" id="UP000293852"/>
    </source>
</evidence>
<proteinExistence type="inferred from homology"/>
<evidence type="ECO:0000256" key="3">
    <source>
        <dbReference type="ARBA" id="ARBA00022448"/>
    </source>
</evidence>
<feature type="transmembrane region" description="Helical" evidence="9">
    <location>
        <begin position="189"/>
        <end position="215"/>
    </location>
</feature>
<dbReference type="GO" id="GO:0140359">
    <property type="term" value="F:ABC-type transporter activity"/>
    <property type="evidence" value="ECO:0007669"/>
    <property type="project" value="InterPro"/>
</dbReference>
<dbReference type="GO" id="GO:0015920">
    <property type="term" value="P:lipopolysaccharide transport"/>
    <property type="evidence" value="ECO:0007669"/>
    <property type="project" value="TreeGrafter"/>
</dbReference>
<feature type="domain" description="ABC transmembrane type-2" evidence="10">
    <location>
        <begin position="82"/>
        <end position="306"/>
    </location>
</feature>
<keyword evidence="7 9" id="KW-1133">Transmembrane helix</keyword>
<dbReference type="PANTHER" id="PTHR30413">
    <property type="entry name" value="INNER MEMBRANE TRANSPORT PERMEASE"/>
    <property type="match status" value="1"/>
</dbReference>
<gene>
    <name evidence="11" type="ORF">EV386_2367</name>
</gene>
<comment type="similarity">
    <text evidence="2 9">Belongs to the ABC-2 integral membrane protein family.</text>
</comment>
<evidence type="ECO:0000259" key="10">
    <source>
        <dbReference type="PROSITE" id="PS51012"/>
    </source>
</evidence>
<dbReference type="Proteomes" id="UP000293852">
    <property type="component" value="Unassembled WGS sequence"/>
</dbReference>
<dbReference type="PANTHER" id="PTHR30413:SF8">
    <property type="entry name" value="TRANSPORT PERMEASE PROTEIN"/>
    <property type="match status" value="1"/>
</dbReference>
<keyword evidence="12" id="KW-1185">Reference proteome</keyword>
<evidence type="ECO:0000256" key="4">
    <source>
        <dbReference type="ARBA" id="ARBA00022475"/>
    </source>
</evidence>
<evidence type="ECO:0000256" key="7">
    <source>
        <dbReference type="ARBA" id="ARBA00022989"/>
    </source>
</evidence>
<protein>
    <recommendedName>
        <fullName evidence="9">Transport permease protein</fullName>
    </recommendedName>
</protein>
<dbReference type="InterPro" id="IPR047817">
    <property type="entry name" value="ABC2_TM_bact-type"/>
</dbReference>
<keyword evidence="5" id="KW-0997">Cell inner membrane</keyword>
<feature type="transmembrane region" description="Helical" evidence="9">
    <location>
        <begin position="155"/>
        <end position="183"/>
    </location>
</feature>
<evidence type="ECO:0000256" key="9">
    <source>
        <dbReference type="RuleBase" id="RU361157"/>
    </source>
</evidence>
<evidence type="ECO:0000256" key="8">
    <source>
        <dbReference type="ARBA" id="ARBA00023136"/>
    </source>
</evidence>
<comment type="caution">
    <text evidence="11">The sequence shown here is derived from an EMBL/GenBank/DDBJ whole genome shotgun (WGS) entry which is preliminary data.</text>
</comment>
<evidence type="ECO:0000256" key="2">
    <source>
        <dbReference type="ARBA" id="ARBA00007783"/>
    </source>
</evidence>
<accession>A0A4V2EY79</accession>
<dbReference type="PROSITE" id="PS51012">
    <property type="entry name" value="ABC_TM2"/>
    <property type="match status" value="1"/>
</dbReference>
<evidence type="ECO:0000256" key="6">
    <source>
        <dbReference type="ARBA" id="ARBA00022692"/>
    </source>
</evidence>
<sequence>MTFTPSSAAGARQEGSAQGADLYSVLFDRRDPSPEVVSSSRLTRVGARPRFGTYLRQLWQRRHFLWAEARGKVATGSRETLLGQIWLVLTPVLDGLVFYVIFGLVLKVDRGVENFIGFLVIGVFLFGFSSRAISNGANAIRTGRNLVKAFQFPRASLPIAVVLREVLNLGIVIAAAGTLLVIIPPTEAWTWRVVLLVPILLLLIVFITGVALFLARICAAIPDVSRLIRVGMRVMMWGSGVMFPLTRFENRPTMLAAIESNPLFIAIDMARSVVLYGIAPPSLQWRAMIVWASASFAIGLLFFWKAEESYGHT</sequence>